<evidence type="ECO:0000313" key="1">
    <source>
        <dbReference type="EMBL" id="CAH1106732.1"/>
    </source>
</evidence>
<dbReference type="AlphaFoldDB" id="A0A9P0GER8"/>
<name>A0A9P0GER8_9CUCU</name>
<proteinExistence type="predicted"/>
<reference evidence="1" key="1">
    <citation type="submission" date="2022-01" db="EMBL/GenBank/DDBJ databases">
        <authorList>
            <person name="King R."/>
        </authorList>
    </citation>
    <scope>NUCLEOTIDE SEQUENCE</scope>
</reference>
<evidence type="ECO:0000313" key="2">
    <source>
        <dbReference type="Proteomes" id="UP001153636"/>
    </source>
</evidence>
<organism evidence="1 2">
    <name type="scientific">Psylliodes chrysocephalus</name>
    <dbReference type="NCBI Taxonomy" id="3402493"/>
    <lineage>
        <taxon>Eukaryota</taxon>
        <taxon>Metazoa</taxon>
        <taxon>Ecdysozoa</taxon>
        <taxon>Arthropoda</taxon>
        <taxon>Hexapoda</taxon>
        <taxon>Insecta</taxon>
        <taxon>Pterygota</taxon>
        <taxon>Neoptera</taxon>
        <taxon>Endopterygota</taxon>
        <taxon>Coleoptera</taxon>
        <taxon>Polyphaga</taxon>
        <taxon>Cucujiformia</taxon>
        <taxon>Chrysomeloidea</taxon>
        <taxon>Chrysomelidae</taxon>
        <taxon>Galerucinae</taxon>
        <taxon>Alticini</taxon>
        <taxon>Psylliodes</taxon>
    </lineage>
</organism>
<protein>
    <submittedName>
        <fullName evidence="1">Uncharacterized protein</fullName>
    </submittedName>
</protein>
<keyword evidence="2" id="KW-1185">Reference proteome</keyword>
<dbReference type="Proteomes" id="UP001153636">
    <property type="component" value="Chromosome 2"/>
</dbReference>
<dbReference type="EMBL" id="OV651814">
    <property type="protein sequence ID" value="CAH1106732.1"/>
    <property type="molecule type" value="Genomic_DNA"/>
</dbReference>
<dbReference type="OrthoDB" id="6782294at2759"/>
<gene>
    <name evidence="1" type="ORF">PSYICH_LOCUS7287</name>
</gene>
<accession>A0A9P0GER8</accession>
<sequence>MMVLFPNNLASCKYEHKFNEQVDLIVDKGDVKNYDNDNIEEKNILNDNKSINSESDLEEDTNDGVMLIDQNKELIDQVKIVAPGQGKTPVRLHMIEDIDELCFPKIFGGHKLNVPKFITYSDQTKS</sequence>